<dbReference type="Proteomes" id="UP001152622">
    <property type="component" value="Chromosome 1"/>
</dbReference>
<name>A0A9Q1GC70_SYNKA</name>
<accession>A0A9Q1GC70</accession>
<reference evidence="1" key="1">
    <citation type="journal article" date="2023" name="Science">
        <title>Genome structures resolve the early diversification of teleost fishes.</title>
        <authorList>
            <person name="Parey E."/>
            <person name="Louis A."/>
            <person name="Montfort J."/>
            <person name="Bouchez O."/>
            <person name="Roques C."/>
            <person name="Iampietro C."/>
            <person name="Lluch J."/>
            <person name="Castinel A."/>
            <person name="Donnadieu C."/>
            <person name="Desvignes T."/>
            <person name="Floi Bucao C."/>
            <person name="Jouanno E."/>
            <person name="Wen M."/>
            <person name="Mejri S."/>
            <person name="Dirks R."/>
            <person name="Jansen H."/>
            <person name="Henkel C."/>
            <person name="Chen W.J."/>
            <person name="Zahm M."/>
            <person name="Cabau C."/>
            <person name="Klopp C."/>
            <person name="Thompson A.W."/>
            <person name="Robinson-Rechavi M."/>
            <person name="Braasch I."/>
            <person name="Lecointre G."/>
            <person name="Bobe J."/>
            <person name="Postlethwait J.H."/>
            <person name="Berthelot C."/>
            <person name="Roest Crollius H."/>
            <person name="Guiguen Y."/>
        </authorList>
    </citation>
    <scope>NUCLEOTIDE SEQUENCE</scope>
    <source>
        <strain evidence="1">WJC10195</strain>
    </source>
</reference>
<evidence type="ECO:0000313" key="1">
    <source>
        <dbReference type="EMBL" id="KAJ8380841.1"/>
    </source>
</evidence>
<comment type="caution">
    <text evidence="1">The sequence shown here is derived from an EMBL/GenBank/DDBJ whole genome shotgun (WGS) entry which is preliminary data.</text>
</comment>
<organism evidence="1 2">
    <name type="scientific">Synaphobranchus kaupii</name>
    <name type="common">Kaup's arrowtooth eel</name>
    <dbReference type="NCBI Taxonomy" id="118154"/>
    <lineage>
        <taxon>Eukaryota</taxon>
        <taxon>Metazoa</taxon>
        <taxon>Chordata</taxon>
        <taxon>Craniata</taxon>
        <taxon>Vertebrata</taxon>
        <taxon>Euteleostomi</taxon>
        <taxon>Actinopterygii</taxon>
        <taxon>Neopterygii</taxon>
        <taxon>Teleostei</taxon>
        <taxon>Anguilliformes</taxon>
        <taxon>Synaphobranchidae</taxon>
        <taxon>Synaphobranchus</taxon>
    </lineage>
</organism>
<gene>
    <name evidence="1" type="ORF">SKAU_G00016190</name>
</gene>
<dbReference type="EMBL" id="JAINUF010000001">
    <property type="protein sequence ID" value="KAJ8380841.1"/>
    <property type="molecule type" value="Genomic_DNA"/>
</dbReference>
<keyword evidence="2" id="KW-1185">Reference proteome</keyword>
<evidence type="ECO:0000313" key="2">
    <source>
        <dbReference type="Proteomes" id="UP001152622"/>
    </source>
</evidence>
<protein>
    <submittedName>
        <fullName evidence="1">Uncharacterized protein</fullName>
    </submittedName>
</protein>
<dbReference type="AlphaFoldDB" id="A0A9Q1GC70"/>
<sequence length="160" mass="17792">MPGPSATFIQPPEPFTFTKPQEWERWIRRFEPFRQANSDKPALQTATKPLLGPGCAPLDVIGVTKLPQQKGDKQSLEVVYVIKSLHTALLGRPAISKLGLVTCVESIDIQTLKDRYPKMCSELGLIQRPYTIEQSKGRAVLAKDSVTYPSATNAKSQELR</sequence>
<proteinExistence type="predicted"/>
<dbReference type="OrthoDB" id="8954662at2759"/>